<dbReference type="EMBL" id="CP086366">
    <property type="protein sequence ID" value="UNI24919.1"/>
    <property type="molecule type" value="Genomic_DNA"/>
</dbReference>
<dbReference type="InterPro" id="IPR039279">
    <property type="entry name" value="QRT3-like"/>
</dbReference>
<proteinExistence type="predicted"/>
<dbReference type="PANTHER" id="PTHR33928">
    <property type="entry name" value="POLYGALACTURONASE QRT3"/>
    <property type="match status" value="1"/>
</dbReference>
<feature type="compositionally biased region" description="Basic and acidic residues" evidence="1">
    <location>
        <begin position="464"/>
        <end position="474"/>
    </location>
</feature>
<feature type="compositionally biased region" description="Basic and acidic residues" evidence="1">
    <location>
        <begin position="778"/>
        <end position="791"/>
    </location>
</feature>
<dbReference type="Gene3D" id="2.160.20.10">
    <property type="entry name" value="Single-stranded right-handed beta-helix, Pectin lyase-like"/>
    <property type="match status" value="2"/>
</dbReference>
<dbReference type="CDD" id="cd23668">
    <property type="entry name" value="GH55_beta13glucanase-like"/>
    <property type="match status" value="1"/>
</dbReference>
<dbReference type="GO" id="GO:0004650">
    <property type="term" value="F:polygalacturonase activity"/>
    <property type="evidence" value="ECO:0007669"/>
    <property type="project" value="InterPro"/>
</dbReference>
<dbReference type="SUPFAM" id="SSF51126">
    <property type="entry name" value="Pectin lyase-like"/>
    <property type="match status" value="2"/>
</dbReference>
<dbReference type="InterPro" id="IPR012334">
    <property type="entry name" value="Pectin_lyas_fold"/>
</dbReference>
<sequence length="1036" mass="112879">MMARQRVPSFLSSILLLSLSLLSVSGQYIQTPVAQRNSPNGRSVYLWRPTSRDRFQQVIDVHPYAVFLEYNCHYMTAICRNADNFYGSSRGLARGRYNTWFNFDFSTRKKSPRGRSQYRRSRSCPTGWVSSAGCPHSDQETVWRNDGAWWTTALAPPPDGLKFILAPLRVGRNTKKSGVYYTCDEFPAASWVEGGDGTGVPGNSPGGGASQTRCAAFQCRSGVKAEQNWQATAHRALRYELKRIINHLGIWPPGANKDMQVAQFYFRKSNSANGVAARVISYSNLKPQTVANTRPVSQAKRAEMTPDELRRWANTVTLEELEKLTGGTLSQHVIYSNESLWAAEDEDDESDRPWRELLHASFAAASNATNLRERNIVNSSPGHSVDSTKDADTLNPNPIVKRNVTVIHAPLVSNATMAAIERARKLVDKAIDESSKLNVARLASPLRNKYELKPGTVTGSLGSRQERDKDKDAAPVHPRLKITDEIADAAALVAEDDARHTRHNVTQRVWKEAAAASQSGSYWMEHIARKGSVPWGDDPGYKVYRNVVDYGAVGDGVTDDTKAINKAMQDGKRCGEKCNGSTTKNAIIYFPPGKYLISTTIEMPFGTQVIGDANNRPTLIASKRFIGLGVLSTDKYTGGGTGIDGLDQEWFVNTANFYRQLRNIRIDITDTRSSQKVACLHYQVAQATSIQNVELIAKPGTGQRGIFAENGSGGVMSDITFTGGGYGIYGGNQQFTAQRLTFNGCDVGVQVIWDWGWVWKSITMKNVKTGFKLLQQEKKPTAKSSKRDGKKSPNGNIGSISVIDSSFEGVGTAVLIAPPNSKPGTGSTGDVIEHVSFSSVDKAVADTSGATLLAPSAMVDHWALGPVYSSKATRSFSEGGKITGFQRDSDLIDERRNYFERQKPQYENSALGDFVHVKDFGAKGDGVTDDTAALQAALYASQGKVLFVDAGSYILTGTVTVPAGSKVVGETWSQLVATGKYFADASKPKVMLKVGNANEVGSIEMQDLIFTSRGPAPGLIMVEWNVRASSPGAAGL</sequence>
<feature type="region of interest" description="Disordered" evidence="1">
    <location>
        <begin position="376"/>
        <end position="396"/>
    </location>
</feature>
<feature type="signal peptide" evidence="2">
    <location>
        <begin position="1"/>
        <end position="26"/>
    </location>
</feature>
<evidence type="ECO:0000313" key="5">
    <source>
        <dbReference type="Proteomes" id="UP000829364"/>
    </source>
</evidence>
<dbReference type="FunFam" id="2.160.20.10:FF:000043">
    <property type="entry name" value="Exo-beta-1,3-glucanase, putative"/>
    <property type="match status" value="1"/>
</dbReference>
<dbReference type="KEGG" id="ptkz:JDV02_010636"/>
<gene>
    <name evidence="4" type="ORF">JDV02_010636</name>
</gene>
<dbReference type="GeneID" id="72072579"/>
<feature type="domain" description="Rhamnogalacturonase A/B/Epimerase-like pectate lyase" evidence="3">
    <location>
        <begin position="544"/>
        <end position="771"/>
    </location>
</feature>
<dbReference type="RefSeq" id="XP_047848400.1">
    <property type="nucleotide sequence ID" value="XM_047992386.1"/>
</dbReference>
<dbReference type="Pfam" id="PF12708">
    <property type="entry name" value="Pect-lyase_RHGA_epim"/>
    <property type="match status" value="2"/>
</dbReference>
<organism evidence="4 5">
    <name type="scientific">Purpureocillium takamizusanense</name>
    <dbReference type="NCBI Taxonomy" id="2060973"/>
    <lineage>
        <taxon>Eukaryota</taxon>
        <taxon>Fungi</taxon>
        <taxon>Dikarya</taxon>
        <taxon>Ascomycota</taxon>
        <taxon>Pezizomycotina</taxon>
        <taxon>Sordariomycetes</taxon>
        <taxon>Hypocreomycetidae</taxon>
        <taxon>Hypocreales</taxon>
        <taxon>Ophiocordycipitaceae</taxon>
        <taxon>Purpureocillium</taxon>
    </lineage>
</organism>
<accession>A0A9Q8VHG7</accession>
<dbReference type="PANTHER" id="PTHR33928:SF2">
    <property type="entry name" value="PECTATE LYASE SUPERFAMILY PROTEIN DOMAIN-CONTAINING PROTEIN-RELATED"/>
    <property type="match status" value="1"/>
</dbReference>
<feature type="region of interest" description="Disordered" evidence="1">
    <location>
        <begin position="778"/>
        <end position="799"/>
    </location>
</feature>
<evidence type="ECO:0000256" key="2">
    <source>
        <dbReference type="SAM" id="SignalP"/>
    </source>
</evidence>
<feature type="domain" description="Rhamnogalacturonase A/B/Epimerase-like pectate lyase" evidence="3">
    <location>
        <begin position="914"/>
        <end position="978"/>
    </location>
</feature>
<evidence type="ECO:0000256" key="1">
    <source>
        <dbReference type="SAM" id="MobiDB-lite"/>
    </source>
</evidence>
<keyword evidence="5" id="KW-1185">Reference proteome</keyword>
<dbReference type="OrthoDB" id="1046782at2759"/>
<name>A0A9Q8VHG7_9HYPO</name>
<dbReference type="InterPro" id="IPR011050">
    <property type="entry name" value="Pectin_lyase_fold/virulence"/>
</dbReference>
<feature type="chain" id="PRO_5040254797" description="Rhamnogalacturonase A/B/Epimerase-like pectate lyase domain-containing protein" evidence="2">
    <location>
        <begin position="27"/>
        <end position="1036"/>
    </location>
</feature>
<dbReference type="AlphaFoldDB" id="A0A9Q8VHG7"/>
<evidence type="ECO:0000313" key="4">
    <source>
        <dbReference type="EMBL" id="UNI24919.1"/>
    </source>
</evidence>
<reference evidence="4" key="1">
    <citation type="submission" date="2021-11" db="EMBL/GenBank/DDBJ databases">
        <title>Purpureocillium_takamizusanense_genome.</title>
        <authorList>
            <person name="Nguyen N.-H."/>
        </authorList>
    </citation>
    <scope>NUCLEOTIDE SEQUENCE</scope>
    <source>
        <strain evidence="4">PT3</strain>
    </source>
</reference>
<dbReference type="InterPro" id="IPR024535">
    <property type="entry name" value="RHGA/B-epi-like_pectate_lyase"/>
</dbReference>
<evidence type="ECO:0000259" key="3">
    <source>
        <dbReference type="Pfam" id="PF12708"/>
    </source>
</evidence>
<protein>
    <recommendedName>
        <fullName evidence="3">Rhamnogalacturonase A/B/Epimerase-like pectate lyase domain-containing protein</fullName>
    </recommendedName>
</protein>
<keyword evidence="2" id="KW-0732">Signal</keyword>
<feature type="region of interest" description="Disordered" evidence="1">
    <location>
        <begin position="453"/>
        <end position="475"/>
    </location>
</feature>
<dbReference type="Proteomes" id="UP000829364">
    <property type="component" value="Chromosome 13"/>
</dbReference>